<accession>A0AAD5JZ86</accession>
<protein>
    <submittedName>
        <fullName evidence="1">Uncharacterized protein</fullName>
    </submittedName>
</protein>
<dbReference type="AlphaFoldDB" id="A0AAD5JZ86"/>
<keyword evidence="2" id="KW-1185">Reference proteome</keyword>
<dbReference type="EMBL" id="JAIXMP010000065">
    <property type="protein sequence ID" value="KAI9243919.1"/>
    <property type="molecule type" value="Genomic_DNA"/>
</dbReference>
<reference evidence="1" key="2">
    <citation type="submission" date="2023-02" db="EMBL/GenBank/DDBJ databases">
        <authorList>
            <consortium name="DOE Joint Genome Institute"/>
            <person name="Mondo S.J."/>
            <person name="Chang Y."/>
            <person name="Wang Y."/>
            <person name="Ahrendt S."/>
            <person name="Andreopoulos W."/>
            <person name="Barry K."/>
            <person name="Beard J."/>
            <person name="Benny G.L."/>
            <person name="Blankenship S."/>
            <person name="Bonito G."/>
            <person name="Cuomo C."/>
            <person name="Desiro A."/>
            <person name="Gervers K.A."/>
            <person name="Hundley H."/>
            <person name="Kuo A."/>
            <person name="LaButti K."/>
            <person name="Lang B.F."/>
            <person name="Lipzen A."/>
            <person name="O'Donnell K."/>
            <person name="Pangilinan J."/>
            <person name="Reynolds N."/>
            <person name="Sandor L."/>
            <person name="Smith M.W."/>
            <person name="Tsang A."/>
            <person name="Grigoriev I.V."/>
            <person name="Stajich J.E."/>
            <person name="Spatafora J.W."/>
        </authorList>
    </citation>
    <scope>NUCLEOTIDE SEQUENCE</scope>
    <source>
        <strain evidence="1">RSA 2281</strain>
    </source>
</reference>
<evidence type="ECO:0000313" key="2">
    <source>
        <dbReference type="Proteomes" id="UP001209540"/>
    </source>
</evidence>
<reference evidence="1" key="1">
    <citation type="journal article" date="2022" name="IScience">
        <title>Evolution of zygomycete secretomes and the origins of terrestrial fungal ecologies.</title>
        <authorList>
            <person name="Chang Y."/>
            <person name="Wang Y."/>
            <person name="Mondo S."/>
            <person name="Ahrendt S."/>
            <person name="Andreopoulos W."/>
            <person name="Barry K."/>
            <person name="Beard J."/>
            <person name="Benny G.L."/>
            <person name="Blankenship S."/>
            <person name="Bonito G."/>
            <person name="Cuomo C."/>
            <person name="Desiro A."/>
            <person name="Gervers K.A."/>
            <person name="Hundley H."/>
            <person name="Kuo A."/>
            <person name="LaButti K."/>
            <person name="Lang B.F."/>
            <person name="Lipzen A."/>
            <person name="O'Donnell K."/>
            <person name="Pangilinan J."/>
            <person name="Reynolds N."/>
            <person name="Sandor L."/>
            <person name="Smith M.E."/>
            <person name="Tsang A."/>
            <person name="Grigoriev I.V."/>
            <person name="Stajich J.E."/>
            <person name="Spatafora J.W."/>
        </authorList>
    </citation>
    <scope>NUCLEOTIDE SEQUENCE</scope>
    <source>
        <strain evidence="1">RSA 2281</strain>
    </source>
</reference>
<evidence type="ECO:0000313" key="1">
    <source>
        <dbReference type="EMBL" id="KAI9243919.1"/>
    </source>
</evidence>
<proteinExistence type="predicted"/>
<gene>
    <name evidence="1" type="ORF">BDA99DRAFT_314596</name>
</gene>
<organism evidence="1 2">
    <name type="scientific">Phascolomyces articulosus</name>
    <dbReference type="NCBI Taxonomy" id="60185"/>
    <lineage>
        <taxon>Eukaryota</taxon>
        <taxon>Fungi</taxon>
        <taxon>Fungi incertae sedis</taxon>
        <taxon>Mucoromycota</taxon>
        <taxon>Mucoromycotina</taxon>
        <taxon>Mucoromycetes</taxon>
        <taxon>Mucorales</taxon>
        <taxon>Lichtheimiaceae</taxon>
        <taxon>Phascolomyces</taxon>
    </lineage>
</organism>
<comment type="caution">
    <text evidence="1">The sequence shown here is derived from an EMBL/GenBank/DDBJ whole genome shotgun (WGS) entry which is preliminary data.</text>
</comment>
<sequence length="173" mass="20225">MSSWFSKNYLMTLVRFSRYCFGSWIQIIVEIPTDVFFLPRITDISSSQSRRKPIEKRITMVAIPREREKKKIQINAISIQEFIASIEGSLYSYLFQTELTLEGCLCRSCRYSNDGCHVTRVPSSFIITCQVRIQFQNKLLLQNDSEFMGKGIDSAPKFYFDIFRAIDFPRVAR</sequence>
<dbReference type="Proteomes" id="UP001209540">
    <property type="component" value="Unassembled WGS sequence"/>
</dbReference>
<name>A0AAD5JZ86_9FUNG</name>